<dbReference type="SUPFAM" id="SSF140478">
    <property type="entry name" value="LemA-like"/>
    <property type="match status" value="1"/>
</dbReference>
<evidence type="ECO:0000313" key="8">
    <source>
        <dbReference type="Proteomes" id="UP000008798"/>
    </source>
</evidence>
<dbReference type="AlphaFoldDB" id="D4J8Z8"/>
<dbReference type="InterPro" id="IPR007156">
    <property type="entry name" value="MamQ_LemA"/>
</dbReference>
<dbReference type="Pfam" id="PF04011">
    <property type="entry name" value="LemA"/>
    <property type="match status" value="1"/>
</dbReference>
<evidence type="ECO:0000313" key="7">
    <source>
        <dbReference type="EMBL" id="CBK80819.1"/>
    </source>
</evidence>
<dbReference type="EMBL" id="FP929038">
    <property type="protein sequence ID" value="CBK80819.1"/>
    <property type="molecule type" value="Genomic_DNA"/>
</dbReference>
<evidence type="ECO:0000256" key="3">
    <source>
        <dbReference type="ARBA" id="ARBA00022692"/>
    </source>
</evidence>
<sequence>MKNTNWKVPVIIAVGVVAIILLIIFGSQSFQNKAIALEEQVNTASSDIKVQEKRRVDLVYNLVDCVKEYDKYEANTLSEIVDKRASTGDIENVTTAITAVAESYPELKSNENYKTLMNELSMTENLIAEYRSNYNKQIKEYNRHVKKFPTRYFLNILGYEVQEYEYLDYHAPIDAPQNLFSED</sequence>
<dbReference type="RefSeq" id="WP_015514387.1">
    <property type="nucleotide sequence ID" value="NC_021009.1"/>
</dbReference>
<dbReference type="PANTHER" id="PTHR34478:SF2">
    <property type="entry name" value="MEMBRANE PROTEIN"/>
    <property type="match status" value="1"/>
</dbReference>
<evidence type="ECO:0000256" key="2">
    <source>
        <dbReference type="ARBA" id="ARBA00008854"/>
    </source>
</evidence>
<keyword evidence="3 6" id="KW-0812">Transmembrane</keyword>
<dbReference type="InterPro" id="IPR023353">
    <property type="entry name" value="LemA-like_dom_sf"/>
</dbReference>
<reference evidence="7 8" key="1">
    <citation type="submission" date="2010-03" db="EMBL/GenBank/DDBJ databases">
        <title>The genome sequence of Coprococcus catus GD/7.</title>
        <authorList>
            <consortium name="metaHIT consortium -- http://www.metahit.eu/"/>
            <person name="Pajon A."/>
            <person name="Turner K."/>
            <person name="Parkhill J."/>
            <person name="Duncan S."/>
            <person name="Flint H."/>
        </authorList>
    </citation>
    <scope>NUCLEOTIDE SEQUENCE [LARGE SCALE GENOMIC DNA]</scope>
    <source>
        <strain evidence="7 8">GD/7</strain>
    </source>
</reference>
<evidence type="ECO:0000256" key="4">
    <source>
        <dbReference type="ARBA" id="ARBA00022989"/>
    </source>
</evidence>
<gene>
    <name evidence="7" type="ORF">CC1_21080</name>
</gene>
<name>D4J8Z8_9FIRM</name>
<protein>
    <submittedName>
        <fullName evidence="7">Uncharacterized conserved protein</fullName>
    </submittedName>
</protein>
<organism evidence="7 8">
    <name type="scientific">Coprococcus catus GD/7</name>
    <dbReference type="NCBI Taxonomy" id="717962"/>
    <lineage>
        <taxon>Bacteria</taxon>
        <taxon>Bacillati</taxon>
        <taxon>Bacillota</taxon>
        <taxon>Clostridia</taxon>
        <taxon>Lachnospirales</taxon>
        <taxon>Lachnospiraceae</taxon>
        <taxon>Coprococcus</taxon>
    </lineage>
</organism>
<dbReference type="GO" id="GO:0016020">
    <property type="term" value="C:membrane"/>
    <property type="evidence" value="ECO:0007669"/>
    <property type="project" value="UniProtKB-SubCell"/>
</dbReference>
<comment type="subcellular location">
    <subcellularLocation>
        <location evidence="1">Membrane</location>
        <topology evidence="1">Single-pass membrane protein</topology>
    </subcellularLocation>
</comment>
<keyword evidence="4 6" id="KW-1133">Transmembrane helix</keyword>
<keyword evidence="5 6" id="KW-0472">Membrane</keyword>
<dbReference type="HOGENOM" id="CLU_056714_0_1_9"/>
<dbReference type="PATRIC" id="fig|717962.3.peg.2001"/>
<reference evidence="7 8" key="2">
    <citation type="submission" date="2010-03" db="EMBL/GenBank/DDBJ databases">
        <authorList>
            <person name="Pajon A."/>
        </authorList>
    </citation>
    <scope>NUCLEOTIDE SEQUENCE [LARGE SCALE GENOMIC DNA]</scope>
    <source>
        <strain evidence="7 8">GD/7</strain>
    </source>
</reference>
<evidence type="ECO:0000256" key="6">
    <source>
        <dbReference type="SAM" id="Phobius"/>
    </source>
</evidence>
<dbReference type="KEGG" id="cct:CC1_21080"/>
<dbReference type="PANTHER" id="PTHR34478">
    <property type="entry name" value="PROTEIN LEMA"/>
    <property type="match status" value="1"/>
</dbReference>
<proteinExistence type="inferred from homology"/>
<dbReference type="Proteomes" id="UP000008798">
    <property type="component" value="Chromosome"/>
</dbReference>
<evidence type="ECO:0000256" key="5">
    <source>
        <dbReference type="ARBA" id="ARBA00023136"/>
    </source>
</evidence>
<feature type="transmembrane region" description="Helical" evidence="6">
    <location>
        <begin position="6"/>
        <end position="25"/>
    </location>
</feature>
<dbReference type="Gene3D" id="1.20.1440.20">
    <property type="entry name" value="LemA-like domain"/>
    <property type="match status" value="1"/>
</dbReference>
<evidence type="ECO:0000256" key="1">
    <source>
        <dbReference type="ARBA" id="ARBA00004167"/>
    </source>
</evidence>
<comment type="similarity">
    <text evidence="2">Belongs to the LemA family.</text>
</comment>
<dbReference type="STRING" id="717962.CC1_21080"/>
<accession>D4J8Z8</accession>